<protein>
    <submittedName>
        <fullName evidence="2">Uncharacterized protein</fullName>
    </submittedName>
</protein>
<sequence>MNRYEFENLISDYLDGSIPFKKRTEFEEYMKDDPDAESLVRNIKTTISEMNNLQKVKAADNFNEKLLSRVENEGIVGGPNNTILGFTPFYASILSCLCVAFFVVASQLINVSQDSSFEIKTNQYTAELEQNNPSYSKNVDLEKKLIVDSNIDSLQDKTEKEKPNNSNKIKFVNY</sequence>
<dbReference type="AlphaFoldDB" id="A0A381SM53"/>
<reference evidence="2" key="1">
    <citation type="submission" date="2018-05" db="EMBL/GenBank/DDBJ databases">
        <authorList>
            <person name="Lanie J.A."/>
            <person name="Ng W.-L."/>
            <person name="Kazmierczak K.M."/>
            <person name="Andrzejewski T.M."/>
            <person name="Davidsen T.M."/>
            <person name="Wayne K.J."/>
            <person name="Tettelin H."/>
            <person name="Glass J.I."/>
            <person name="Rusch D."/>
            <person name="Podicherti R."/>
            <person name="Tsui H.-C.T."/>
            <person name="Winkler M.E."/>
        </authorList>
    </citation>
    <scope>NUCLEOTIDE SEQUENCE</scope>
</reference>
<keyword evidence="1" id="KW-0472">Membrane</keyword>
<evidence type="ECO:0000313" key="2">
    <source>
        <dbReference type="EMBL" id="SVA02363.1"/>
    </source>
</evidence>
<evidence type="ECO:0000256" key="1">
    <source>
        <dbReference type="SAM" id="Phobius"/>
    </source>
</evidence>
<gene>
    <name evidence="2" type="ORF">METZ01_LOCUS55217</name>
</gene>
<proteinExistence type="predicted"/>
<keyword evidence="1" id="KW-0812">Transmembrane</keyword>
<organism evidence="2">
    <name type="scientific">marine metagenome</name>
    <dbReference type="NCBI Taxonomy" id="408172"/>
    <lineage>
        <taxon>unclassified sequences</taxon>
        <taxon>metagenomes</taxon>
        <taxon>ecological metagenomes</taxon>
    </lineage>
</organism>
<name>A0A381SM53_9ZZZZ</name>
<dbReference type="EMBL" id="UINC01002997">
    <property type="protein sequence ID" value="SVA02363.1"/>
    <property type="molecule type" value="Genomic_DNA"/>
</dbReference>
<feature type="transmembrane region" description="Helical" evidence="1">
    <location>
        <begin position="89"/>
        <end position="111"/>
    </location>
</feature>
<accession>A0A381SM53</accession>
<keyword evidence="1" id="KW-1133">Transmembrane helix</keyword>